<dbReference type="AlphaFoldDB" id="A0A6J6W1B5"/>
<sequence>MIPFEEPPTAPFWVGLVDDAATFPPGDAPLEQALAAYAGRSGPAARLVRSLVVRDTDLPAVPSGTPVSVVLTGGAGQVLGPARLCAQRDLPLAGLEIALRDVEDPAGNARRVVTAVEAARAEGVLDEDTRVFVELPATDPTYSWLAAADEVAAAELRLKLRTGGLDAEAFPPPDRLAAWIDAALDRELPFKCTAGLHRALPHTSPEGWRHHGFLAVLAATRVAFDGASRAEVVEVLTSGDAPDLLALELAGARRWFSSFGSCSVDEPLADLREMVDL</sequence>
<accession>A0A6J6W1B5</accession>
<gene>
    <name evidence="1" type="ORF">UFOPK2761_03764</name>
</gene>
<organism evidence="1">
    <name type="scientific">freshwater metagenome</name>
    <dbReference type="NCBI Taxonomy" id="449393"/>
    <lineage>
        <taxon>unclassified sequences</taxon>
        <taxon>metagenomes</taxon>
        <taxon>ecological metagenomes</taxon>
    </lineage>
</organism>
<evidence type="ECO:0000313" key="1">
    <source>
        <dbReference type="EMBL" id="CAB4777246.1"/>
    </source>
</evidence>
<proteinExistence type="predicted"/>
<protein>
    <submittedName>
        <fullName evidence="1">Unannotated protein</fullName>
    </submittedName>
</protein>
<reference evidence="1" key="1">
    <citation type="submission" date="2020-05" db="EMBL/GenBank/DDBJ databases">
        <authorList>
            <person name="Chiriac C."/>
            <person name="Salcher M."/>
            <person name="Ghai R."/>
            <person name="Kavagutti S V."/>
        </authorList>
    </citation>
    <scope>NUCLEOTIDE SEQUENCE</scope>
</reference>
<name>A0A6J6W1B5_9ZZZZ</name>
<dbReference type="EMBL" id="CAEZYQ010000077">
    <property type="protein sequence ID" value="CAB4777246.1"/>
    <property type="molecule type" value="Genomic_DNA"/>
</dbReference>